<proteinExistence type="inferred from homology"/>
<dbReference type="SMART" id="SM00822">
    <property type="entry name" value="PKS_KR"/>
    <property type="match status" value="1"/>
</dbReference>
<reference evidence="6 7" key="1">
    <citation type="submission" date="2019-02" db="EMBL/GenBank/DDBJ databases">
        <title>Halonotius sp. a new haloqrchaeon isolated from saline water.</title>
        <authorList>
            <person name="Duran-Viseras A."/>
            <person name="Sanchez-Porro C."/>
            <person name="Ventosa A."/>
        </authorList>
    </citation>
    <scope>NUCLEOTIDE SEQUENCE [LARGE SCALE GENOMIC DNA]</scope>
    <source>
        <strain evidence="6 7">F9-27</strain>
    </source>
</reference>
<dbReference type="AlphaFoldDB" id="A0A544QN11"/>
<protein>
    <submittedName>
        <fullName evidence="6">SDR family oxidoreductase</fullName>
    </submittedName>
</protein>
<comment type="caution">
    <text evidence="6">The sequence shown here is derived from an EMBL/GenBank/DDBJ whole genome shotgun (WGS) entry which is preliminary data.</text>
</comment>
<dbReference type="CDD" id="cd05233">
    <property type="entry name" value="SDR_c"/>
    <property type="match status" value="1"/>
</dbReference>
<evidence type="ECO:0000256" key="3">
    <source>
        <dbReference type="ARBA" id="ARBA00023002"/>
    </source>
</evidence>
<evidence type="ECO:0000313" key="6">
    <source>
        <dbReference type="EMBL" id="TQQ80245.1"/>
    </source>
</evidence>
<sequence>MDSSETGRVVVLTGANEGIGYGMLTALVESGYRVAGLDVRGDAIGSLQESNPETVRYYDCDVTVDDDVERAVEAVIDDWDRIDILVNNAAVLNFGFFDEQTSEEMDRVFAVNFFGAVQLIREVLPHMRAQNGGIIHNVSSGAGRVGNPGLTGYAATKGAIESFTRSLRHELRHEPVTCTIMHPRLAATRSANTLGYPASQLSDPDDVGRKLAGKIESTRTVIYADWVTRIGLFVARQVPSLVTRSTERFLTSRER</sequence>
<keyword evidence="3" id="KW-0560">Oxidoreductase</keyword>
<dbReference type="Proteomes" id="UP000315385">
    <property type="component" value="Unassembled WGS sequence"/>
</dbReference>
<dbReference type="PRINTS" id="PR00081">
    <property type="entry name" value="GDHRDH"/>
</dbReference>
<dbReference type="PROSITE" id="PS00061">
    <property type="entry name" value="ADH_SHORT"/>
    <property type="match status" value="1"/>
</dbReference>
<evidence type="ECO:0000256" key="2">
    <source>
        <dbReference type="ARBA" id="ARBA00022857"/>
    </source>
</evidence>
<comment type="similarity">
    <text evidence="1 4">Belongs to the short-chain dehydrogenases/reductases (SDR) family.</text>
</comment>
<dbReference type="InterPro" id="IPR002347">
    <property type="entry name" value="SDR_fam"/>
</dbReference>
<accession>A0A544QN11</accession>
<dbReference type="PRINTS" id="PR00080">
    <property type="entry name" value="SDRFAMILY"/>
</dbReference>
<keyword evidence="7" id="KW-1185">Reference proteome</keyword>
<dbReference type="Gene3D" id="3.40.50.720">
    <property type="entry name" value="NAD(P)-binding Rossmann-like Domain"/>
    <property type="match status" value="1"/>
</dbReference>
<feature type="domain" description="Ketoreductase" evidence="5">
    <location>
        <begin position="8"/>
        <end position="188"/>
    </location>
</feature>
<organism evidence="6 7">
    <name type="scientific">Halonotius roseus</name>
    <dbReference type="NCBI Taxonomy" id="2511997"/>
    <lineage>
        <taxon>Archaea</taxon>
        <taxon>Methanobacteriati</taxon>
        <taxon>Methanobacteriota</taxon>
        <taxon>Stenosarchaea group</taxon>
        <taxon>Halobacteria</taxon>
        <taxon>Halobacteriales</taxon>
        <taxon>Haloferacaceae</taxon>
        <taxon>Halonotius</taxon>
    </lineage>
</organism>
<evidence type="ECO:0000313" key="7">
    <source>
        <dbReference type="Proteomes" id="UP000315385"/>
    </source>
</evidence>
<dbReference type="OrthoDB" id="7442at2157"/>
<evidence type="ECO:0000256" key="4">
    <source>
        <dbReference type="RuleBase" id="RU000363"/>
    </source>
</evidence>
<keyword evidence="2" id="KW-0521">NADP</keyword>
<name>A0A544QN11_9EURY</name>
<dbReference type="PANTHER" id="PTHR43391:SF14">
    <property type="entry name" value="DEHYDROGENASE_REDUCTASE SDR FAMILY PROTEIN 7-LIKE"/>
    <property type="match status" value="1"/>
</dbReference>
<dbReference type="GO" id="GO:0016491">
    <property type="term" value="F:oxidoreductase activity"/>
    <property type="evidence" value="ECO:0007669"/>
    <property type="project" value="UniProtKB-KW"/>
</dbReference>
<dbReference type="PANTHER" id="PTHR43391">
    <property type="entry name" value="RETINOL DEHYDROGENASE-RELATED"/>
    <property type="match status" value="1"/>
</dbReference>
<dbReference type="RefSeq" id="WP_142443367.1">
    <property type="nucleotide sequence ID" value="NZ_SESI01000002.1"/>
</dbReference>
<dbReference type="EMBL" id="SESI01000002">
    <property type="protein sequence ID" value="TQQ80245.1"/>
    <property type="molecule type" value="Genomic_DNA"/>
</dbReference>
<dbReference type="InterPro" id="IPR036291">
    <property type="entry name" value="NAD(P)-bd_dom_sf"/>
</dbReference>
<dbReference type="InterPro" id="IPR057326">
    <property type="entry name" value="KR_dom"/>
</dbReference>
<dbReference type="InterPro" id="IPR020904">
    <property type="entry name" value="Sc_DH/Rdtase_CS"/>
</dbReference>
<gene>
    <name evidence="6" type="ORF">EWF95_07045</name>
</gene>
<dbReference type="SUPFAM" id="SSF51735">
    <property type="entry name" value="NAD(P)-binding Rossmann-fold domains"/>
    <property type="match status" value="1"/>
</dbReference>
<evidence type="ECO:0000256" key="1">
    <source>
        <dbReference type="ARBA" id="ARBA00006484"/>
    </source>
</evidence>
<dbReference type="Pfam" id="PF00106">
    <property type="entry name" value="adh_short"/>
    <property type="match status" value="1"/>
</dbReference>
<evidence type="ECO:0000259" key="5">
    <source>
        <dbReference type="SMART" id="SM00822"/>
    </source>
</evidence>